<gene>
    <name evidence="2" type="ORF">DFQ01_112105</name>
</gene>
<dbReference type="EMBL" id="QGTQ01000012">
    <property type="protein sequence ID" value="PWW00752.1"/>
    <property type="molecule type" value="Genomic_DNA"/>
</dbReference>
<evidence type="ECO:0000256" key="1">
    <source>
        <dbReference type="SAM" id="SignalP"/>
    </source>
</evidence>
<evidence type="ECO:0000313" key="3">
    <source>
        <dbReference type="Proteomes" id="UP000246635"/>
    </source>
</evidence>
<protein>
    <recommendedName>
        <fullName evidence="4">DUF839 domain-containing protein</fullName>
    </recommendedName>
</protein>
<feature type="signal peptide" evidence="1">
    <location>
        <begin position="1"/>
        <end position="24"/>
    </location>
</feature>
<organism evidence="2 3">
    <name type="scientific">Paenibacillus cellulosilyticus</name>
    <dbReference type="NCBI Taxonomy" id="375489"/>
    <lineage>
        <taxon>Bacteria</taxon>
        <taxon>Bacillati</taxon>
        <taxon>Bacillota</taxon>
        <taxon>Bacilli</taxon>
        <taxon>Bacillales</taxon>
        <taxon>Paenibacillaceae</taxon>
        <taxon>Paenibacillus</taxon>
    </lineage>
</organism>
<dbReference type="Gene3D" id="2.120.10.30">
    <property type="entry name" value="TolB, C-terminal domain"/>
    <property type="match status" value="1"/>
</dbReference>
<dbReference type="OrthoDB" id="9801383at2"/>
<keyword evidence="1" id="KW-0732">Signal</keyword>
<dbReference type="PROSITE" id="PS51318">
    <property type="entry name" value="TAT"/>
    <property type="match status" value="1"/>
</dbReference>
<comment type="caution">
    <text evidence="2">The sequence shown here is derived from an EMBL/GenBank/DDBJ whole genome shotgun (WGS) entry which is preliminary data.</text>
</comment>
<dbReference type="Pfam" id="PF05787">
    <property type="entry name" value="PhoX"/>
    <property type="match status" value="1"/>
</dbReference>
<dbReference type="PANTHER" id="PTHR35399">
    <property type="entry name" value="SLR8030 PROTEIN"/>
    <property type="match status" value="1"/>
</dbReference>
<dbReference type="InterPro" id="IPR019546">
    <property type="entry name" value="TAT_signal_bac_arc"/>
</dbReference>
<name>A0A2V2YRW4_9BACL</name>
<evidence type="ECO:0008006" key="4">
    <source>
        <dbReference type="Google" id="ProtNLM"/>
    </source>
</evidence>
<accession>A0A2V2YRW4</accession>
<dbReference type="InterPro" id="IPR006311">
    <property type="entry name" value="TAT_signal"/>
</dbReference>
<keyword evidence="3" id="KW-1185">Reference proteome</keyword>
<sequence>MNYNKDVSRRSFLAMLGTSTAALAAASSGLGPLMETAEASASKLLGSPAALPFPALSAQTADRLSIPSGYSVNILSKDAAGGYAGFWSSGSSNEGRLWVSRSVNADPSKRGASVYDVKRADASSAWSVTAERRVTALDRVRLTGPASGSKTLHNVTVAQGLWSNGTGGRTPWGTVFAGEQAADTGAAKAGLVPVATGWMAEADPADGSFAIRKHTALGRFNHGHAAAVIARDKHAVVYMGSDKALFKFVSDDTYDSQLGSSNSKLLEAGKLYAADLGRGSWIELTVDAVHTKLSDPSFRVPDNVGRLKEDLLDDIQNQADVLVYAQEAALILGATALEQATGVAVHPADQSLFVAQVGSAATGHGFGSVLRLVEEDGNASAARFETDLAVSGSRQAGFSSPSAIAFDSSGRLWIATAIPQAHLNEGAYAPFGNNGLLVLTPKGDTLGKAEAFAYAPVKGMFSAPSFGPEGTLFTATEGADILAIRRS</sequence>
<dbReference type="PANTHER" id="PTHR35399:SF2">
    <property type="entry name" value="DUF839 DOMAIN-CONTAINING PROTEIN"/>
    <property type="match status" value="1"/>
</dbReference>
<dbReference type="AlphaFoldDB" id="A0A2V2YRW4"/>
<proteinExistence type="predicted"/>
<dbReference type="SUPFAM" id="SSF101898">
    <property type="entry name" value="NHL repeat"/>
    <property type="match status" value="1"/>
</dbReference>
<feature type="chain" id="PRO_5016074595" description="DUF839 domain-containing protein" evidence="1">
    <location>
        <begin position="25"/>
        <end position="487"/>
    </location>
</feature>
<dbReference type="Proteomes" id="UP000246635">
    <property type="component" value="Unassembled WGS sequence"/>
</dbReference>
<dbReference type="InterPro" id="IPR008557">
    <property type="entry name" value="PhoX"/>
</dbReference>
<dbReference type="RefSeq" id="WP_110044968.1">
    <property type="nucleotide sequence ID" value="NZ_CP054612.1"/>
</dbReference>
<reference evidence="2 3" key="1">
    <citation type="submission" date="2018-05" db="EMBL/GenBank/DDBJ databases">
        <title>Genomic Encyclopedia of Type Strains, Phase III (KMG-III): the genomes of soil and plant-associated and newly described type strains.</title>
        <authorList>
            <person name="Whitman W."/>
        </authorList>
    </citation>
    <scope>NUCLEOTIDE SEQUENCE [LARGE SCALE GENOMIC DNA]</scope>
    <source>
        <strain evidence="2 3">CECT 5696</strain>
    </source>
</reference>
<dbReference type="InterPro" id="IPR011042">
    <property type="entry name" value="6-blade_b-propeller_TolB-like"/>
</dbReference>
<evidence type="ECO:0000313" key="2">
    <source>
        <dbReference type="EMBL" id="PWW00752.1"/>
    </source>
</evidence>
<dbReference type="NCBIfam" id="TIGR01409">
    <property type="entry name" value="TAT_signal_seq"/>
    <property type="match status" value="1"/>
</dbReference>